<keyword evidence="3 8" id="KW-0597">Phosphoprotein</keyword>
<dbReference type="PROSITE" id="PS01124">
    <property type="entry name" value="HTH_ARAC_FAMILY_2"/>
    <property type="match status" value="1"/>
</dbReference>
<keyword evidence="5" id="KW-0805">Transcription regulation</keyword>
<proteinExistence type="predicted"/>
<dbReference type="PROSITE" id="PS50110">
    <property type="entry name" value="RESPONSE_REGULATORY"/>
    <property type="match status" value="1"/>
</dbReference>
<dbReference type="Pfam" id="PF12833">
    <property type="entry name" value="HTH_18"/>
    <property type="match status" value="1"/>
</dbReference>
<evidence type="ECO:0000256" key="7">
    <source>
        <dbReference type="ARBA" id="ARBA00023163"/>
    </source>
</evidence>
<keyword evidence="2" id="KW-0963">Cytoplasm</keyword>
<dbReference type="PANTHER" id="PTHR42713:SF3">
    <property type="entry name" value="TRANSCRIPTIONAL REGULATORY PROTEIN HPTR"/>
    <property type="match status" value="1"/>
</dbReference>
<dbReference type="SUPFAM" id="SSF52172">
    <property type="entry name" value="CheY-like"/>
    <property type="match status" value="1"/>
</dbReference>
<dbReference type="EMBL" id="RHLK01000003">
    <property type="protein sequence ID" value="MVO99579.1"/>
    <property type="molecule type" value="Genomic_DNA"/>
</dbReference>
<dbReference type="InterPro" id="IPR001789">
    <property type="entry name" value="Sig_transdc_resp-reg_receiver"/>
</dbReference>
<dbReference type="Gene3D" id="1.10.10.60">
    <property type="entry name" value="Homeodomain-like"/>
    <property type="match status" value="2"/>
</dbReference>
<reference evidence="11 12" key="1">
    <citation type="journal article" date="2019" name="Microorganisms">
        <title>Paenibacillus lutrae sp. nov., A Chitinolytic Species Isolated from A River Otter in Castril Natural Park, Granada, Spain.</title>
        <authorList>
            <person name="Rodriguez M."/>
            <person name="Reina J.C."/>
            <person name="Bejar V."/>
            <person name="Llamas I."/>
        </authorList>
    </citation>
    <scope>NUCLEOTIDE SEQUENCE [LARGE SCALE GENOMIC DNA]</scope>
    <source>
        <strain evidence="11 12">N10</strain>
    </source>
</reference>
<dbReference type="PRINTS" id="PR00032">
    <property type="entry name" value="HTHARAC"/>
</dbReference>
<dbReference type="SMART" id="SM00342">
    <property type="entry name" value="HTH_ARAC"/>
    <property type="match status" value="1"/>
</dbReference>
<dbReference type="CDD" id="cd17536">
    <property type="entry name" value="REC_YesN-like"/>
    <property type="match status" value="1"/>
</dbReference>
<dbReference type="InterPro" id="IPR011006">
    <property type="entry name" value="CheY-like_superfamily"/>
</dbReference>
<evidence type="ECO:0000256" key="4">
    <source>
        <dbReference type="ARBA" id="ARBA00023012"/>
    </source>
</evidence>
<evidence type="ECO:0000256" key="8">
    <source>
        <dbReference type="PROSITE-ProRule" id="PRU00169"/>
    </source>
</evidence>
<dbReference type="SMART" id="SM00448">
    <property type="entry name" value="REC"/>
    <property type="match status" value="1"/>
</dbReference>
<evidence type="ECO:0000313" key="11">
    <source>
        <dbReference type="EMBL" id="MVO99579.1"/>
    </source>
</evidence>
<dbReference type="RefSeq" id="WP_157334617.1">
    <property type="nucleotide sequence ID" value="NZ_RHLK01000003.1"/>
</dbReference>
<evidence type="ECO:0000256" key="5">
    <source>
        <dbReference type="ARBA" id="ARBA00023015"/>
    </source>
</evidence>
<dbReference type="Pfam" id="PF00072">
    <property type="entry name" value="Response_reg"/>
    <property type="match status" value="1"/>
</dbReference>
<feature type="modified residue" description="4-aspartylphosphate" evidence="8">
    <location>
        <position position="55"/>
    </location>
</feature>
<comment type="subcellular location">
    <subcellularLocation>
        <location evidence="1">Cytoplasm</location>
    </subcellularLocation>
</comment>
<evidence type="ECO:0000256" key="3">
    <source>
        <dbReference type="ARBA" id="ARBA00022553"/>
    </source>
</evidence>
<dbReference type="Gene3D" id="3.40.50.2300">
    <property type="match status" value="1"/>
</dbReference>
<feature type="domain" description="HTH araC/xylS-type" evidence="9">
    <location>
        <begin position="422"/>
        <end position="520"/>
    </location>
</feature>
<dbReference type="PROSITE" id="PS00041">
    <property type="entry name" value="HTH_ARAC_FAMILY_1"/>
    <property type="match status" value="1"/>
</dbReference>
<dbReference type="InterPro" id="IPR020449">
    <property type="entry name" value="Tscrpt_reg_AraC-type_HTH"/>
</dbReference>
<dbReference type="Proteomes" id="UP000490800">
    <property type="component" value="Unassembled WGS sequence"/>
</dbReference>
<evidence type="ECO:0000256" key="1">
    <source>
        <dbReference type="ARBA" id="ARBA00004496"/>
    </source>
</evidence>
<dbReference type="SUPFAM" id="SSF46689">
    <property type="entry name" value="Homeodomain-like"/>
    <property type="match status" value="2"/>
</dbReference>
<comment type="caution">
    <text evidence="11">The sequence shown here is derived from an EMBL/GenBank/DDBJ whole genome shotgun (WGS) entry which is preliminary data.</text>
</comment>
<evidence type="ECO:0000259" key="10">
    <source>
        <dbReference type="PROSITE" id="PS50110"/>
    </source>
</evidence>
<dbReference type="PANTHER" id="PTHR42713">
    <property type="entry name" value="HISTIDINE KINASE-RELATED"/>
    <property type="match status" value="1"/>
</dbReference>
<feature type="domain" description="Response regulatory" evidence="10">
    <location>
        <begin position="3"/>
        <end position="120"/>
    </location>
</feature>
<evidence type="ECO:0000256" key="6">
    <source>
        <dbReference type="ARBA" id="ARBA00023125"/>
    </source>
</evidence>
<keyword evidence="4" id="KW-0902">Two-component regulatory system</keyword>
<evidence type="ECO:0000259" key="9">
    <source>
        <dbReference type="PROSITE" id="PS01124"/>
    </source>
</evidence>
<dbReference type="AlphaFoldDB" id="A0A7X3FH60"/>
<evidence type="ECO:0000313" key="12">
    <source>
        <dbReference type="Proteomes" id="UP000490800"/>
    </source>
</evidence>
<dbReference type="GO" id="GO:0005737">
    <property type="term" value="C:cytoplasm"/>
    <property type="evidence" value="ECO:0007669"/>
    <property type="project" value="UniProtKB-SubCell"/>
</dbReference>
<dbReference type="GO" id="GO:0000160">
    <property type="term" value="P:phosphorelay signal transduction system"/>
    <property type="evidence" value="ECO:0007669"/>
    <property type="project" value="UniProtKB-KW"/>
</dbReference>
<name>A0A7X3FH60_9BACL</name>
<dbReference type="OrthoDB" id="9794370at2"/>
<keyword evidence="7" id="KW-0804">Transcription</keyword>
<dbReference type="GO" id="GO:0003700">
    <property type="term" value="F:DNA-binding transcription factor activity"/>
    <property type="evidence" value="ECO:0007669"/>
    <property type="project" value="InterPro"/>
</dbReference>
<keyword evidence="12" id="KW-1185">Reference proteome</keyword>
<sequence>MIRVMLVDDEEMTRSGLREFVPWEDFNMTVVGEAEDGVQALERFDELEPDLLMCDVRMPRIDGLELARQLKDKAPVCKIIFLSGYSDVDYLKTAIKLQAVDYLEKPVQLDELQKLLGTVAAEIRANRQESARITGLEKSWNQSMPELTERLLRNLLALRGAGESGWLQVKREIGLVDDTFPTEGNWVCCTAAFGNPAARETWREDAYAGARELGLPILAGIVDGVGIACLALESERHLEPVSLWLNKMTAKGREEGKNRRALSSGNIFHPLYRMAVSYEESLKALHYYFYRGWHSVIWYRELPQQHRSGLQLFEKDCFLKFEDALRRQDFEEAEQLLDQAVNELLLYPSPEIESVRKKLFRWYVAMTQIYPDAMWDFENDELWSSVFVSGELFTIRSFMLRRLEIIKENTDDSASSEKSVIRDVIRYVQHNYNEDVSIAAIANHVYLAPTYLCLLFKKERGISMNEYITQFRIKKAKQLLRDRKLKLYEIAQMVGYQDANYFAKVFRKIAGCNPSEYRDSMEEGAG</sequence>
<dbReference type="InterPro" id="IPR018060">
    <property type="entry name" value="HTH_AraC"/>
</dbReference>
<dbReference type="InterPro" id="IPR051552">
    <property type="entry name" value="HptR"/>
</dbReference>
<dbReference type="InterPro" id="IPR009057">
    <property type="entry name" value="Homeodomain-like_sf"/>
</dbReference>
<protein>
    <submittedName>
        <fullName evidence="11">Response regulator</fullName>
    </submittedName>
</protein>
<gene>
    <name evidence="11" type="ORF">EDM21_08560</name>
</gene>
<keyword evidence="6" id="KW-0238">DNA-binding</keyword>
<accession>A0A7X3FH60</accession>
<organism evidence="11 12">
    <name type="scientific">Paenibacillus lutrae</name>
    <dbReference type="NCBI Taxonomy" id="2078573"/>
    <lineage>
        <taxon>Bacteria</taxon>
        <taxon>Bacillati</taxon>
        <taxon>Bacillota</taxon>
        <taxon>Bacilli</taxon>
        <taxon>Bacillales</taxon>
        <taxon>Paenibacillaceae</taxon>
        <taxon>Paenibacillus</taxon>
    </lineage>
</organism>
<dbReference type="InterPro" id="IPR018062">
    <property type="entry name" value="HTH_AraC-typ_CS"/>
</dbReference>
<evidence type="ECO:0000256" key="2">
    <source>
        <dbReference type="ARBA" id="ARBA00022490"/>
    </source>
</evidence>
<dbReference type="GO" id="GO:0043565">
    <property type="term" value="F:sequence-specific DNA binding"/>
    <property type="evidence" value="ECO:0007669"/>
    <property type="project" value="InterPro"/>
</dbReference>